<dbReference type="EMBL" id="UPXX01000029">
    <property type="protein sequence ID" value="VBB45559.1"/>
    <property type="molecule type" value="Genomic_DNA"/>
</dbReference>
<feature type="compositionally biased region" description="Basic residues" evidence="1">
    <location>
        <begin position="8"/>
        <end position="17"/>
    </location>
</feature>
<protein>
    <submittedName>
        <fullName evidence="2">Uncharacterized protein</fullName>
    </submittedName>
</protein>
<sequence>MASIVPKPARRRGRRSFGLRTHPILPRRARFHDHPGAPAGGLPKNPPFEGPLARSLPVLRRPSEPAGDPHPFFRPWGGACAPLPPDDGRKASHVQRGRSLSEPCRALRPAAGGLAFLVHGEDAFQGTGIGKEAHARVAGHDAAQAVDQEARPGAGAPADQFAELFVHDEVGVKEVKVFEGEACGFPQGIMDIRCGRIAVEKVDVPGRRRASFLLEACFEGLFERGVFVQCPFIQFDAGRDLCQVAHENIDPPVCAPEIEKTRLAGVQPAFLHEGFKTLKEDQQIGGATEAERPHVPDLALVIEPGDGLQGPPVRQDALRWCASGGHAAD</sequence>
<evidence type="ECO:0000313" key="2">
    <source>
        <dbReference type="EMBL" id="VBB45559.1"/>
    </source>
</evidence>
<accession>A0A653ACC0</accession>
<feature type="region of interest" description="Disordered" evidence="1">
    <location>
        <begin position="1"/>
        <end position="98"/>
    </location>
</feature>
<evidence type="ECO:0000256" key="1">
    <source>
        <dbReference type="SAM" id="MobiDB-lite"/>
    </source>
</evidence>
<dbReference type="AlphaFoldDB" id="A0A653ACC0"/>
<gene>
    <name evidence="2" type="ORF">TRIP_B350510</name>
</gene>
<proteinExistence type="predicted"/>
<reference evidence="2" key="1">
    <citation type="submission" date="2018-07" db="EMBL/GenBank/DDBJ databases">
        <authorList>
            <consortium name="Genoscope - CEA"/>
            <person name="William W."/>
        </authorList>
    </citation>
    <scope>NUCLEOTIDE SEQUENCE</scope>
    <source>
        <strain evidence="2">IK1</strain>
    </source>
</reference>
<name>A0A653ACC0_UNCDX</name>
<organism evidence="2">
    <name type="scientific">Uncultured Desulfatiglans sp</name>
    <dbReference type="NCBI Taxonomy" id="1748965"/>
    <lineage>
        <taxon>Bacteria</taxon>
        <taxon>Pseudomonadati</taxon>
        <taxon>Thermodesulfobacteriota</taxon>
        <taxon>Desulfobacteria</taxon>
        <taxon>Desulfatiglandales</taxon>
        <taxon>Desulfatiglandaceae</taxon>
        <taxon>Desulfatiglans</taxon>
        <taxon>environmental samples</taxon>
    </lineage>
</organism>